<evidence type="ECO:0000313" key="2">
    <source>
        <dbReference type="EMBL" id="KAF0029555.1"/>
    </source>
</evidence>
<comment type="caution">
    <text evidence="2">The sequence shown here is derived from an EMBL/GenBank/DDBJ whole genome shotgun (WGS) entry which is preliminary data.</text>
</comment>
<dbReference type="EMBL" id="VEVO01000016">
    <property type="protein sequence ID" value="KAF0029555.1"/>
    <property type="molecule type" value="Genomic_DNA"/>
</dbReference>
<dbReference type="Proteomes" id="UP000438429">
    <property type="component" value="Unassembled WGS sequence"/>
</dbReference>
<proteinExistence type="predicted"/>
<dbReference type="AlphaFoldDB" id="A0A6A4SAZ1"/>
<reference evidence="2 3" key="1">
    <citation type="submission" date="2019-06" db="EMBL/GenBank/DDBJ databases">
        <title>Draft genomes of female and male turbot (Scophthalmus maximus).</title>
        <authorList>
            <person name="Xu H."/>
            <person name="Xu X.-W."/>
            <person name="Shao C."/>
            <person name="Chen S."/>
        </authorList>
    </citation>
    <scope>NUCLEOTIDE SEQUENCE [LARGE SCALE GENOMIC DNA]</scope>
    <source>
        <strain evidence="2">Ysfricsl-2016a</strain>
        <tissue evidence="2">Blood</tissue>
    </source>
</reference>
<evidence type="ECO:0000313" key="3">
    <source>
        <dbReference type="Proteomes" id="UP000438429"/>
    </source>
</evidence>
<sequence>MYRSFPPKDDDDDNNNNKQKLATSTSVGRCCDVCLSAPYGTMNIDDCTWNGRSALADCFVTSDVGERFIVGSDVEVRSRRIRVRQWPLFLGPAGSVCMGLPAADRDVTFPLKRDVSVWTQNPEEITSVHNLSNMGATLPIKLNKVSRSKYFANSHSAELNANGERLERHVGERCLQQNEFNVFGKKEPC</sequence>
<gene>
    <name evidence="2" type="ORF">F2P81_018660</name>
</gene>
<feature type="region of interest" description="Disordered" evidence="1">
    <location>
        <begin position="1"/>
        <end position="20"/>
    </location>
</feature>
<organism evidence="2 3">
    <name type="scientific">Scophthalmus maximus</name>
    <name type="common">Turbot</name>
    <name type="synonym">Psetta maxima</name>
    <dbReference type="NCBI Taxonomy" id="52904"/>
    <lineage>
        <taxon>Eukaryota</taxon>
        <taxon>Metazoa</taxon>
        <taxon>Chordata</taxon>
        <taxon>Craniata</taxon>
        <taxon>Vertebrata</taxon>
        <taxon>Euteleostomi</taxon>
        <taxon>Actinopterygii</taxon>
        <taxon>Neopterygii</taxon>
        <taxon>Teleostei</taxon>
        <taxon>Neoteleostei</taxon>
        <taxon>Acanthomorphata</taxon>
        <taxon>Carangaria</taxon>
        <taxon>Pleuronectiformes</taxon>
        <taxon>Pleuronectoidei</taxon>
        <taxon>Scophthalmidae</taxon>
        <taxon>Scophthalmus</taxon>
    </lineage>
</organism>
<protein>
    <submittedName>
        <fullName evidence="2">Uncharacterized protein</fullName>
    </submittedName>
</protein>
<accession>A0A6A4SAZ1</accession>
<evidence type="ECO:0000256" key="1">
    <source>
        <dbReference type="SAM" id="MobiDB-lite"/>
    </source>
</evidence>
<name>A0A6A4SAZ1_SCOMX</name>